<proteinExistence type="predicted"/>
<reference evidence="1 2" key="1">
    <citation type="submission" date="2014-04" db="EMBL/GenBank/DDBJ databases">
        <authorList>
            <consortium name="DOE Joint Genome Institute"/>
            <person name="Kuo A."/>
            <person name="Gay G."/>
            <person name="Dore J."/>
            <person name="Kohler A."/>
            <person name="Nagy L.G."/>
            <person name="Floudas D."/>
            <person name="Copeland A."/>
            <person name="Barry K.W."/>
            <person name="Cichocki N."/>
            <person name="Veneault-Fourrey C."/>
            <person name="LaButti K."/>
            <person name="Lindquist E.A."/>
            <person name="Lipzen A."/>
            <person name="Lundell T."/>
            <person name="Morin E."/>
            <person name="Murat C."/>
            <person name="Sun H."/>
            <person name="Tunlid A."/>
            <person name="Henrissat B."/>
            <person name="Grigoriev I.V."/>
            <person name="Hibbett D.S."/>
            <person name="Martin F."/>
            <person name="Nordberg H.P."/>
            <person name="Cantor M.N."/>
            <person name="Hua S.X."/>
        </authorList>
    </citation>
    <scope>NUCLEOTIDE SEQUENCE [LARGE SCALE GENOMIC DNA]</scope>
    <source>
        <strain evidence="2">h7</strain>
    </source>
</reference>
<accession>A0A0C3C8M9</accession>
<dbReference type="HOGENOM" id="CLU_2922844_0_0_1"/>
<dbReference type="AlphaFoldDB" id="A0A0C3C8M9"/>
<evidence type="ECO:0000313" key="1">
    <source>
        <dbReference type="EMBL" id="KIM39956.1"/>
    </source>
</evidence>
<organism evidence="1 2">
    <name type="scientific">Hebeloma cylindrosporum</name>
    <dbReference type="NCBI Taxonomy" id="76867"/>
    <lineage>
        <taxon>Eukaryota</taxon>
        <taxon>Fungi</taxon>
        <taxon>Dikarya</taxon>
        <taxon>Basidiomycota</taxon>
        <taxon>Agaricomycotina</taxon>
        <taxon>Agaricomycetes</taxon>
        <taxon>Agaricomycetidae</taxon>
        <taxon>Agaricales</taxon>
        <taxon>Agaricineae</taxon>
        <taxon>Hymenogastraceae</taxon>
        <taxon>Hebeloma</taxon>
    </lineage>
</organism>
<protein>
    <submittedName>
        <fullName evidence="1">Uncharacterized protein</fullName>
    </submittedName>
</protein>
<keyword evidence="2" id="KW-1185">Reference proteome</keyword>
<dbReference type="Proteomes" id="UP000053424">
    <property type="component" value="Unassembled WGS sequence"/>
</dbReference>
<evidence type="ECO:0000313" key="2">
    <source>
        <dbReference type="Proteomes" id="UP000053424"/>
    </source>
</evidence>
<dbReference type="EMBL" id="KN831784">
    <property type="protein sequence ID" value="KIM39956.1"/>
    <property type="molecule type" value="Genomic_DNA"/>
</dbReference>
<gene>
    <name evidence="1" type="ORF">M413DRAFT_446864</name>
</gene>
<name>A0A0C3C8M9_HEBCY</name>
<reference evidence="2" key="2">
    <citation type="submission" date="2015-01" db="EMBL/GenBank/DDBJ databases">
        <title>Evolutionary Origins and Diversification of the Mycorrhizal Mutualists.</title>
        <authorList>
            <consortium name="DOE Joint Genome Institute"/>
            <consortium name="Mycorrhizal Genomics Consortium"/>
            <person name="Kohler A."/>
            <person name="Kuo A."/>
            <person name="Nagy L.G."/>
            <person name="Floudas D."/>
            <person name="Copeland A."/>
            <person name="Barry K.W."/>
            <person name="Cichocki N."/>
            <person name="Veneault-Fourrey C."/>
            <person name="LaButti K."/>
            <person name="Lindquist E.A."/>
            <person name="Lipzen A."/>
            <person name="Lundell T."/>
            <person name="Morin E."/>
            <person name="Murat C."/>
            <person name="Riley R."/>
            <person name="Ohm R."/>
            <person name="Sun H."/>
            <person name="Tunlid A."/>
            <person name="Henrissat B."/>
            <person name="Grigoriev I.V."/>
            <person name="Hibbett D.S."/>
            <person name="Martin F."/>
        </authorList>
    </citation>
    <scope>NUCLEOTIDE SEQUENCE [LARGE SCALE GENOMIC DNA]</scope>
    <source>
        <strain evidence="2">h7</strain>
    </source>
</reference>
<sequence length="61" mass="6754">MCATHSIKGCQRKQADGSATCTQAQVVGRGVWGKGRTQGDAQSHFYQYHYQAYRGFVIKVS</sequence>